<gene>
    <name evidence="1" type="ORF">CLV79_10926</name>
    <name evidence="2" type="ORF">LOS8367_02872</name>
</gene>
<accession>A0A1X6ZSS6</accession>
<name>A0A1X6ZSS6_9RHOB</name>
<dbReference type="InterPro" id="IPR036397">
    <property type="entry name" value="RNaseH_sf"/>
</dbReference>
<dbReference type="InterPro" id="IPR012337">
    <property type="entry name" value="RNaseH-like_sf"/>
</dbReference>
<evidence type="ECO:0008006" key="5">
    <source>
        <dbReference type="Google" id="ProtNLM"/>
    </source>
</evidence>
<dbReference type="EMBL" id="PYGB01000009">
    <property type="protein sequence ID" value="PSK84054.1"/>
    <property type="molecule type" value="Genomic_DNA"/>
</dbReference>
<organism evidence="2 3">
    <name type="scientific">Limimaricola soesokkakensis</name>
    <dbReference type="NCBI Taxonomy" id="1343159"/>
    <lineage>
        <taxon>Bacteria</taxon>
        <taxon>Pseudomonadati</taxon>
        <taxon>Pseudomonadota</taxon>
        <taxon>Alphaproteobacteria</taxon>
        <taxon>Rhodobacterales</taxon>
        <taxon>Paracoccaceae</taxon>
        <taxon>Limimaricola</taxon>
    </lineage>
</organism>
<dbReference type="Proteomes" id="UP000240624">
    <property type="component" value="Unassembled WGS sequence"/>
</dbReference>
<dbReference type="GO" id="GO:0003676">
    <property type="term" value="F:nucleic acid binding"/>
    <property type="evidence" value="ECO:0007669"/>
    <property type="project" value="InterPro"/>
</dbReference>
<evidence type="ECO:0000313" key="4">
    <source>
        <dbReference type="Proteomes" id="UP000240624"/>
    </source>
</evidence>
<reference evidence="2 3" key="1">
    <citation type="submission" date="2017-03" db="EMBL/GenBank/DDBJ databases">
        <authorList>
            <person name="Afonso C.L."/>
            <person name="Miller P.J."/>
            <person name="Scott M.A."/>
            <person name="Spackman E."/>
            <person name="Goraichik I."/>
            <person name="Dimitrov K.M."/>
            <person name="Suarez D.L."/>
            <person name="Swayne D.E."/>
        </authorList>
    </citation>
    <scope>NUCLEOTIDE SEQUENCE [LARGE SCALE GENOMIC DNA]</scope>
    <source>
        <strain evidence="2 3">CECT 8367</strain>
    </source>
</reference>
<evidence type="ECO:0000313" key="3">
    <source>
        <dbReference type="Proteomes" id="UP000193495"/>
    </source>
</evidence>
<dbReference type="AlphaFoldDB" id="A0A1X6ZSS6"/>
<dbReference type="OrthoDB" id="5705783at2"/>
<dbReference type="Proteomes" id="UP000193495">
    <property type="component" value="Unassembled WGS sequence"/>
</dbReference>
<proteinExistence type="predicted"/>
<dbReference type="EMBL" id="FWFY01000009">
    <property type="protein sequence ID" value="SLN59757.1"/>
    <property type="molecule type" value="Genomic_DNA"/>
</dbReference>
<dbReference type="Gene3D" id="3.30.420.10">
    <property type="entry name" value="Ribonuclease H-like superfamily/Ribonuclease H"/>
    <property type="match status" value="1"/>
</dbReference>
<protein>
    <recommendedName>
        <fullName evidence="5">Exonuclease</fullName>
    </recommendedName>
</protein>
<evidence type="ECO:0000313" key="2">
    <source>
        <dbReference type="EMBL" id="SLN59757.1"/>
    </source>
</evidence>
<sequence length="177" mass="20013">MQYLNDLVFLDFEASSLPDTAGWPIEVGLSWVTDDGEIETHSRLIRRWPDWSMDAWSAQSAAVHGIPYEVLEQEGWEAPEVATWYLDLTKGRRIGSDAPDYDTAWLQRLLETTTMGSFAVNREIGKIGDSYTLIEPLLSSAALDRYHERLARIRAPHRAGPDSARHAKALRVAMDSR</sequence>
<dbReference type="SUPFAM" id="SSF53098">
    <property type="entry name" value="Ribonuclease H-like"/>
    <property type="match status" value="1"/>
</dbReference>
<evidence type="ECO:0000313" key="1">
    <source>
        <dbReference type="EMBL" id="PSK84054.1"/>
    </source>
</evidence>
<reference evidence="1 4" key="2">
    <citation type="submission" date="2018-03" db="EMBL/GenBank/DDBJ databases">
        <title>Genomic Encyclopedia of Archaeal and Bacterial Type Strains, Phase II (KMG-II): from individual species to whole genera.</title>
        <authorList>
            <person name="Goeker M."/>
        </authorList>
    </citation>
    <scope>NUCLEOTIDE SEQUENCE [LARGE SCALE GENOMIC DNA]</scope>
    <source>
        <strain evidence="1 4">DSM 29956</strain>
    </source>
</reference>
<dbReference type="RefSeq" id="WP_085897181.1">
    <property type="nucleotide sequence ID" value="NZ_FWFY01000009.1"/>
</dbReference>
<keyword evidence="4" id="KW-1185">Reference proteome</keyword>